<protein>
    <submittedName>
        <fullName evidence="2">FHA domain containing protein</fullName>
    </submittedName>
</protein>
<dbReference type="Proteomes" id="UP000300142">
    <property type="component" value="Unassembled WGS sequence"/>
</dbReference>
<evidence type="ECO:0000313" key="2">
    <source>
        <dbReference type="EMBL" id="GCL34922.1"/>
    </source>
</evidence>
<dbReference type="PROSITE" id="PS50006">
    <property type="entry name" value="FHA_DOMAIN"/>
    <property type="match status" value="1"/>
</dbReference>
<evidence type="ECO:0000313" key="3">
    <source>
        <dbReference type="Proteomes" id="UP000300142"/>
    </source>
</evidence>
<proteinExistence type="predicted"/>
<dbReference type="InterPro" id="IPR008984">
    <property type="entry name" value="SMAD_FHA_dom_sf"/>
</dbReference>
<dbReference type="RefSeq" id="WP_137665964.1">
    <property type="nucleotide sequence ID" value="NZ_BJCE01000001.1"/>
</dbReference>
<accession>A0A479ZRX7</accession>
<name>A0A479ZRX7_9CYAN</name>
<reference evidence="3" key="1">
    <citation type="submission" date="2019-02" db="EMBL/GenBank/DDBJ databases">
        <title>Draft genome sequence of Sphaerospermopsis reniformis NIES-1949.</title>
        <authorList>
            <person name="Yamaguchi H."/>
            <person name="Suzuki S."/>
            <person name="Kawachi M."/>
        </authorList>
    </citation>
    <scope>NUCLEOTIDE SEQUENCE [LARGE SCALE GENOMIC DNA]</scope>
    <source>
        <strain evidence="3">NIES-1949</strain>
    </source>
</reference>
<feature type="domain" description="FHA" evidence="1">
    <location>
        <begin position="31"/>
        <end position="83"/>
    </location>
</feature>
<comment type="caution">
    <text evidence="2">The sequence shown here is derived from an EMBL/GenBank/DDBJ whole genome shotgun (WGS) entry which is preliminary data.</text>
</comment>
<dbReference type="EMBL" id="BJCE01000001">
    <property type="protein sequence ID" value="GCL34922.1"/>
    <property type="molecule type" value="Genomic_DNA"/>
</dbReference>
<gene>
    <name evidence="2" type="ORF">SR1949_00140</name>
</gene>
<evidence type="ECO:0000259" key="1">
    <source>
        <dbReference type="PROSITE" id="PS50006"/>
    </source>
</evidence>
<dbReference type="Pfam" id="PF00498">
    <property type="entry name" value="FHA"/>
    <property type="match status" value="1"/>
</dbReference>
<keyword evidence="3" id="KW-1185">Reference proteome</keyword>
<dbReference type="SMART" id="SM00240">
    <property type="entry name" value="FHA"/>
    <property type="match status" value="1"/>
</dbReference>
<dbReference type="AlphaFoldDB" id="A0A479ZRX7"/>
<dbReference type="SUPFAM" id="SSF49879">
    <property type="entry name" value="SMAD/FHA domain"/>
    <property type="match status" value="1"/>
</dbReference>
<organism evidence="2 3">
    <name type="scientific">Sphaerospermopsis reniformis</name>
    <dbReference type="NCBI Taxonomy" id="531300"/>
    <lineage>
        <taxon>Bacteria</taxon>
        <taxon>Bacillati</taxon>
        <taxon>Cyanobacteriota</taxon>
        <taxon>Cyanophyceae</taxon>
        <taxon>Nostocales</taxon>
        <taxon>Aphanizomenonaceae</taxon>
        <taxon>Sphaerospermopsis</taxon>
    </lineage>
</organism>
<dbReference type="CDD" id="cd00060">
    <property type="entry name" value="FHA"/>
    <property type="match status" value="1"/>
</dbReference>
<dbReference type="Gene3D" id="2.60.200.20">
    <property type="match status" value="1"/>
</dbReference>
<sequence length="178" mass="19709">MNVLTLQWQEAGQNKIQQIYEKHNSKNAGTCRIGRDPAKCDIVLTHPTVSGLHIEIFFDSQKQRFYIRNLREINPPQIDGKSLVKGEIALNEKSIIYLGQQQLQVTAISVSSIPSTIIVQPPKQPVHHHHKPSIPTQPNPVYGLDCPKCHKVSPPENLQIGCPWCGTSLAAAVSVLIG</sequence>
<dbReference type="InterPro" id="IPR000253">
    <property type="entry name" value="FHA_dom"/>
</dbReference>